<keyword evidence="1" id="KW-1185">Reference proteome</keyword>
<organism evidence="1 2">
    <name type="scientific">Steinernema glaseri</name>
    <dbReference type="NCBI Taxonomy" id="37863"/>
    <lineage>
        <taxon>Eukaryota</taxon>
        <taxon>Metazoa</taxon>
        <taxon>Ecdysozoa</taxon>
        <taxon>Nematoda</taxon>
        <taxon>Chromadorea</taxon>
        <taxon>Rhabditida</taxon>
        <taxon>Tylenchina</taxon>
        <taxon>Panagrolaimomorpha</taxon>
        <taxon>Strongyloidoidea</taxon>
        <taxon>Steinernematidae</taxon>
        <taxon>Steinernema</taxon>
    </lineage>
</organism>
<protein>
    <submittedName>
        <fullName evidence="2">Secreted protein</fullName>
    </submittedName>
</protein>
<reference evidence="2" key="1">
    <citation type="submission" date="2016-11" db="UniProtKB">
        <authorList>
            <consortium name="WormBaseParasite"/>
        </authorList>
    </citation>
    <scope>IDENTIFICATION</scope>
</reference>
<proteinExistence type="predicted"/>
<name>A0A1I7YN11_9BILA</name>
<evidence type="ECO:0000313" key="2">
    <source>
        <dbReference type="WBParaSite" id="L893_g17990.t1"/>
    </source>
</evidence>
<accession>A0A1I7YN11</accession>
<dbReference type="WBParaSite" id="L893_g17990.t1">
    <property type="protein sequence ID" value="L893_g17990.t1"/>
    <property type="gene ID" value="L893_g17990"/>
</dbReference>
<evidence type="ECO:0000313" key="1">
    <source>
        <dbReference type="Proteomes" id="UP000095287"/>
    </source>
</evidence>
<dbReference type="AlphaFoldDB" id="A0A1I7YN11"/>
<dbReference type="Proteomes" id="UP000095287">
    <property type="component" value="Unplaced"/>
</dbReference>
<sequence length="172" mass="19100">MSHCVSAYFITHRSSAWTVALLECALFLHRIFPPKRRLLDVRPSRVNPLVLLWHDILVLQGCDALGTVIPIFNQCPYHSLRTSPQLVCQVFPSNYKSCSAIHLANLSNASGMQDAVGDLSSASATEQVYVNNGVLRLSTLFWIGFTKKARGWCEGSDGVALLRRTLIRCPKS</sequence>